<feature type="compositionally biased region" description="Polar residues" evidence="1">
    <location>
        <begin position="289"/>
        <end position="298"/>
    </location>
</feature>
<dbReference type="STRING" id="351679.A9255_00125"/>
<feature type="compositionally biased region" description="Basic and acidic residues" evidence="1">
    <location>
        <begin position="348"/>
        <end position="378"/>
    </location>
</feature>
<evidence type="ECO:0000256" key="1">
    <source>
        <dbReference type="SAM" id="MobiDB-lite"/>
    </source>
</evidence>
<dbReference type="EMBL" id="NJAI01000008">
    <property type="protein sequence ID" value="PHM52566.1"/>
    <property type="molecule type" value="Genomic_DNA"/>
</dbReference>
<dbReference type="EMBL" id="CP016176">
    <property type="protein sequence ID" value="AOM39162.1"/>
    <property type="molecule type" value="Genomic_DNA"/>
</dbReference>
<feature type="compositionally biased region" description="Basic and acidic residues" evidence="1">
    <location>
        <begin position="299"/>
        <end position="316"/>
    </location>
</feature>
<dbReference type="Proteomes" id="UP000094600">
    <property type="component" value="Chromosome"/>
</dbReference>
<dbReference type="Proteomes" id="UP000225433">
    <property type="component" value="Unassembled WGS sequence"/>
</dbReference>
<feature type="region of interest" description="Disordered" evidence="1">
    <location>
        <begin position="271"/>
        <end position="406"/>
    </location>
</feature>
<dbReference type="RefSeq" id="WP_069314934.1">
    <property type="nucleotide sequence ID" value="NZ_CAWNQJ010000112.1"/>
</dbReference>
<dbReference type="InterPro" id="IPR052726">
    <property type="entry name" value="Phage_Baseplate_Hub"/>
</dbReference>
<gene>
    <name evidence="2" type="ORF">A9255_00125</name>
    <name evidence="3" type="ORF">Xhom_04233</name>
</gene>
<evidence type="ECO:0000313" key="5">
    <source>
        <dbReference type="Proteomes" id="UP000225433"/>
    </source>
</evidence>
<evidence type="ECO:0000313" key="3">
    <source>
        <dbReference type="EMBL" id="PHM52566.1"/>
    </source>
</evidence>
<name>A0A2G0Q035_XENHO</name>
<dbReference type="AlphaFoldDB" id="A0A2G0Q035"/>
<protein>
    <submittedName>
        <fullName evidence="3">Phage protein</fullName>
    </submittedName>
</protein>
<proteinExistence type="predicted"/>
<keyword evidence="4" id="KW-1185">Reference proteome</keyword>
<dbReference type="PANTHER" id="PTHR35862:SF3">
    <property type="entry name" value="FELS-2 PROPHAGE PROTEIN"/>
    <property type="match status" value="1"/>
</dbReference>
<evidence type="ECO:0000313" key="2">
    <source>
        <dbReference type="EMBL" id="AOM39162.1"/>
    </source>
</evidence>
<dbReference type="OrthoDB" id="4070623at2"/>
<reference evidence="2 4" key="1">
    <citation type="submission" date="2016-06" db="EMBL/GenBank/DDBJ databases">
        <title>Bacterial characters and pathogenicity of Xenorhabdus hominickii from an entomopathogenic nematode, Steinernema monticolum.</title>
        <authorList>
            <person name="Park Y."/>
            <person name="Kim Y."/>
        </authorList>
    </citation>
    <scope>NUCLEOTIDE SEQUENCE [LARGE SCALE GENOMIC DNA]</scope>
    <source>
        <strain evidence="2 4">ANU1</strain>
    </source>
</reference>
<organism evidence="3 5">
    <name type="scientific">Xenorhabdus hominickii</name>
    <dbReference type="NCBI Taxonomy" id="351679"/>
    <lineage>
        <taxon>Bacteria</taxon>
        <taxon>Pseudomonadati</taxon>
        <taxon>Pseudomonadota</taxon>
        <taxon>Gammaproteobacteria</taxon>
        <taxon>Enterobacterales</taxon>
        <taxon>Morganellaceae</taxon>
        <taxon>Xenorhabdus</taxon>
    </lineage>
</organism>
<reference evidence="3 5" key="2">
    <citation type="journal article" date="2017" name="Nat. Microbiol.">
        <title>Natural product diversity associated with the nematode symbionts Photorhabdus and Xenorhabdus.</title>
        <authorList>
            <person name="Tobias N.J."/>
            <person name="Wolff H."/>
            <person name="Djahanschiri B."/>
            <person name="Grundmann F."/>
            <person name="Kronenwerth M."/>
            <person name="Shi Y.M."/>
            <person name="Simonyi S."/>
            <person name="Grun P."/>
            <person name="Shapiro-Ilan D."/>
            <person name="Pidot S.J."/>
            <person name="Stinear T.P."/>
            <person name="Ebersberger I."/>
            <person name="Bode H.B."/>
        </authorList>
    </citation>
    <scope>NUCLEOTIDE SEQUENCE [LARGE SCALE GENOMIC DNA]</scope>
    <source>
        <strain evidence="3 5">DSM 17903</strain>
    </source>
</reference>
<dbReference type="PANTHER" id="PTHR35862">
    <property type="entry name" value="FELS-2 PROPHAGE PROTEIN"/>
    <property type="match status" value="1"/>
</dbReference>
<sequence>MIDFEKWVPNTDWVPQFDLVTGKDSAPAFRLETNNKDITGKIQSRLMSLTLTDNRGLESDQLDIELNDADGELIFPSRGDILTLELGWHGHSLIPKGQFVVDEIEHTGAPDRLTVRARSADFRGALNVKCEESYHKQTLENIVSTIATRNQLTFKISNELKGISMHIDQTNESDVSFLTRVAKQEGAIASVKNGELLFIRQGQNKSSSGIAIPTVLITRESGDSHRFSLSDREAYTSVVAQWQDTRTAAKQTVKLIRVETENGKVEIITEYGSSKGKSSGKDTSKKDQNPLQKEQYSVQKKESPTFKKEKIRKNESPRGVNLVKPSGAILEKKGGVNLAKKDHKTKGREKPAYIENGQKEQKRKNRDNGTIDREKNIDTKGSLSYKKQSKSTTKHHQTTTVQQKSTNYLAGTQENVLTLSRIYSNKENAERAGKAVWEKIQRGAAQFSITLAKGRADIYPETPIQLKGFKKEIDETSWTIVKVTHNLNDSGFTTGLDLEIKIDDVEIKTEDTKINT</sequence>
<dbReference type="KEGG" id="xho:A9255_00125"/>
<feature type="compositionally biased region" description="Basic residues" evidence="1">
    <location>
        <begin position="387"/>
        <end position="397"/>
    </location>
</feature>
<dbReference type="Pfam" id="PF05954">
    <property type="entry name" value="Phage_GPD"/>
    <property type="match status" value="1"/>
</dbReference>
<evidence type="ECO:0000313" key="4">
    <source>
        <dbReference type="Proteomes" id="UP000094600"/>
    </source>
</evidence>
<dbReference type="SUPFAM" id="SSF69279">
    <property type="entry name" value="Phage tail proteins"/>
    <property type="match status" value="1"/>
</dbReference>
<feature type="compositionally biased region" description="Basic and acidic residues" evidence="1">
    <location>
        <begin position="279"/>
        <end position="288"/>
    </location>
</feature>
<accession>A0A2G0Q035</accession>